<dbReference type="Proteomes" id="UP000002051">
    <property type="component" value="Unassembled WGS sequence"/>
</dbReference>
<dbReference type="PANTHER" id="PTHR36764:SF1">
    <property type="entry name" value="TRNA (ILE)-LYSIDINE SYNTHASE"/>
    <property type="match status" value="1"/>
</dbReference>
<evidence type="ECO:0000313" key="6">
    <source>
        <dbReference type="Proteomes" id="UP000265566"/>
    </source>
</evidence>
<gene>
    <name evidence="4" type="primary">25480532</name>
    <name evidence="2" type="ORF">MTR_0168s0110</name>
    <name evidence="3" type="ORF">MtrunA17_Chr3g0093261</name>
</gene>
<accession>A0A072THS8</accession>
<feature type="region of interest" description="Disordered" evidence="1">
    <location>
        <begin position="259"/>
        <end position="348"/>
    </location>
</feature>
<dbReference type="STRING" id="3880.A0A072THS8"/>
<evidence type="ECO:0000313" key="4">
    <source>
        <dbReference type="EnsemblPlants" id="KEH16493"/>
    </source>
</evidence>
<reference evidence="4" key="3">
    <citation type="submission" date="2015-06" db="UniProtKB">
        <authorList>
            <consortium name="EnsemblPlants"/>
        </authorList>
    </citation>
    <scope>IDENTIFICATION</scope>
    <source>
        <strain evidence="4">cv. Jemalong A17</strain>
    </source>
</reference>
<reference evidence="2 5" key="2">
    <citation type="journal article" date="2014" name="BMC Genomics">
        <title>An improved genome release (version Mt4.0) for the model legume Medicago truncatula.</title>
        <authorList>
            <person name="Tang H."/>
            <person name="Krishnakumar V."/>
            <person name="Bidwell S."/>
            <person name="Rosen B."/>
            <person name="Chan A."/>
            <person name="Zhou S."/>
            <person name="Gentzbittel L."/>
            <person name="Childs K.L."/>
            <person name="Yandell M."/>
            <person name="Gundlach H."/>
            <person name="Mayer K.F."/>
            <person name="Schwartz D.C."/>
            <person name="Town C.D."/>
        </authorList>
    </citation>
    <scope>GENOME REANNOTATION</scope>
    <source>
        <strain evidence="2">A17</strain>
        <strain evidence="4 5">cv. Jemalong A17</strain>
    </source>
</reference>
<dbReference type="HOGENOM" id="CLU_069019_0_0_1"/>
<reference evidence="6" key="4">
    <citation type="journal article" date="2018" name="Nat. Plants">
        <title>Whole-genome landscape of Medicago truncatula symbiotic genes.</title>
        <authorList>
            <person name="Pecrix Y."/>
            <person name="Staton S.E."/>
            <person name="Sallet E."/>
            <person name="Lelandais-Briere C."/>
            <person name="Moreau S."/>
            <person name="Carrere S."/>
            <person name="Blein T."/>
            <person name="Jardinaud M.F."/>
            <person name="Latrasse D."/>
            <person name="Zouine M."/>
            <person name="Zahm M."/>
            <person name="Kreplak J."/>
            <person name="Mayjonade B."/>
            <person name="Satge C."/>
            <person name="Perez M."/>
            <person name="Cauet S."/>
            <person name="Marande W."/>
            <person name="Chantry-Darmon C."/>
            <person name="Lopez-Roques C."/>
            <person name="Bouchez O."/>
            <person name="Berard A."/>
            <person name="Debelle F."/>
            <person name="Munos S."/>
            <person name="Bendahmane A."/>
            <person name="Berges H."/>
            <person name="Niebel A."/>
            <person name="Buitink J."/>
            <person name="Frugier F."/>
            <person name="Benhamed M."/>
            <person name="Crespi M."/>
            <person name="Gouzy J."/>
            <person name="Gamas P."/>
        </authorList>
    </citation>
    <scope>NUCLEOTIDE SEQUENCE [LARGE SCALE GENOMIC DNA]</scope>
    <source>
        <strain evidence="6">cv. Jemalong A17</strain>
    </source>
</reference>
<reference evidence="3" key="5">
    <citation type="journal article" date="2018" name="Nat. Plants">
        <title>Whole-genome landscape of Medicago truncatula symbiotic genes.</title>
        <authorList>
            <person name="Pecrix Y."/>
            <person name="Gamas P."/>
            <person name="Carrere S."/>
        </authorList>
    </citation>
    <scope>NUCLEOTIDE SEQUENCE</scope>
    <source>
        <tissue evidence="3">Leaves</tissue>
    </source>
</reference>
<evidence type="ECO:0000313" key="2">
    <source>
        <dbReference type="EMBL" id="KEH16493.1"/>
    </source>
</evidence>
<protein>
    <submittedName>
        <fullName evidence="2">Plant/T23J7-180 protein, putative</fullName>
    </submittedName>
</protein>
<evidence type="ECO:0000313" key="5">
    <source>
        <dbReference type="Proteomes" id="UP000002051"/>
    </source>
</evidence>
<dbReference type="PANTHER" id="PTHR36764">
    <property type="entry name" value="TRNA (ILE)-LYSIDINE SYNTHASE"/>
    <property type="match status" value="1"/>
</dbReference>
<dbReference type="EMBL" id="PSQE01000003">
    <property type="protein sequence ID" value="RHN66620.1"/>
    <property type="molecule type" value="Genomic_DNA"/>
</dbReference>
<dbReference type="Gramene" id="rna14653">
    <property type="protein sequence ID" value="RHN66620.1"/>
    <property type="gene ID" value="gene14653"/>
</dbReference>
<proteinExistence type="predicted"/>
<dbReference type="Proteomes" id="UP000265566">
    <property type="component" value="Chromosome 3"/>
</dbReference>
<dbReference type="EMBL" id="KL402893">
    <property type="protein sequence ID" value="KEH16493.1"/>
    <property type="molecule type" value="Genomic_DNA"/>
</dbReference>
<organism evidence="2 5">
    <name type="scientific">Medicago truncatula</name>
    <name type="common">Barrel medic</name>
    <name type="synonym">Medicago tribuloides</name>
    <dbReference type="NCBI Taxonomy" id="3880"/>
    <lineage>
        <taxon>Eukaryota</taxon>
        <taxon>Viridiplantae</taxon>
        <taxon>Streptophyta</taxon>
        <taxon>Embryophyta</taxon>
        <taxon>Tracheophyta</taxon>
        <taxon>Spermatophyta</taxon>
        <taxon>Magnoliopsida</taxon>
        <taxon>eudicotyledons</taxon>
        <taxon>Gunneridae</taxon>
        <taxon>Pentapetalae</taxon>
        <taxon>rosids</taxon>
        <taxon>fabids</taxon>
        <taxon>Fabales</taxon>
        <taxon>Fabaceae</taxon>
        <taxon>Papilionoideae</taxon>
        <taxon>50 kb inversion clade</taxon>
        <taxon>NPAAA clade</taxon>
        <taxon>Hologalegina</taxon>
        <taxon>IRL clade</taxon>
        <taxon>Trifolieae</taxon>
        <taxon>Medicago</taxon>
    </lineage>
</organism>
<reference evidence="2 5" key="1">
    <citation type="journal article" date="2011" name="Nature">
        <title>The Medicago genome provides insight into the evolution of rhizobial symbioses.</title>
        <authorList>
            <person name="Young N.D."/>
            <person name="Debelle F."/>
            <person name="Oldroyd G.E."/>
            <person name="Geurts R."/>
            <person name="Cannon S.B."/>
            <person name="Udvardi M.K."/>
            <person name="Benedito V.A."/>
            <person name="Mayer K.F."/>
            <person name="Gouzy J."/>
            <person name="Schoof H."/>
            <person name="Van de Peer Y."/>
            <person name="Proost S."/>
            <person name="Cook D.R."/>
            <person name="Meyers B.C."/>
            <person name="Spannagl M."/>
            <person name="Cheung F."/>
            <person name="De Mita S."/>
            <person name="Krishnakumar V."/>
            <person name="Gundlach H."/>
            <person name="Zhou S."/>
            <person name="Mudge J."/>
            <person name="Bharti A.K."/>
            <person name="Murray J.D."/>
            <person name="Naoumkina M.A."/>
            <person name="Rosen B."/>
            <person name="Silverstein K.A."/>
            <person name="Tang H."/>
            <person name="Rombauts S."/>
            <person name="Zhao P.X."/>
            <person name="Zhou P."/>
            <person name="Barbe V."/>
            <person name="Bardou P."/>
            <person name="Bechner M."/>
            <person name="Bellec A."/>
            <person name="Berger A."/>
            <person name="Berges H."/>
            <person name="Bidwell S."/>
            <person name="Bisseling T."/>
            <person name="Choisne N."/>
            <person name="Couloux A."/>
            <person name="Denny R."/>
            <person name="Deshpande S."/>
            <person name="Dai X."/>
            <person name="Doyle J.J."/>
            <person name="Dudez A.M."/>
            <person name="Farmer A.D."/>
            <person name="Fouteau S."/>
            <person name="Franken C."/>
            <person name="Gibelin C."/>
            <person name="Gish J."/>
            <person name="Goldstein S."/>
            <person name="Gonzalez A.J."/>
            <person name="Green P.J."/>
            <person name="Hallab A."/>
            <person name="Hartog M."/>
            <person name="Hua A."/>
            <person name="Humphray S.J."/>
            <person name="Jeong D.H."/>
            <person name="Jing Y."/>
            <person name="Jocker A."/>
            <person name="Kenton S.M."/>
            <person name="Kim D.J."/>
            <person name="Klee K."/>
            <person name="Lai H."/>
            <person name="Lang C."/>
            <person name="Lin S."/>
            <person name="Macmil S.L."/>
            <person name="Magdelenat G."/>
            <person name="Matthews L."/>
            <person name="McCorrison J."/>
            <person name="Monaghan E.L."/>
            <person name="Mun J.H."/>
            <person name="Najar F.Z."/>
            <person name="Nicholson C."/>
            <person name="Noirot C."/>
            <person name="O'Bleness M."/>
            <person name="Paule C.R."/>
            <person name="Poulain J."/>
            <person name="Prion F."/>
            <person name="Qin B."/>
            <person name="Qu C."/>
            <person name="Retzel E.F."/>
            <person name="Riddle C."/>
            <person name="Sallet E."/>
            <person name="Samain S."/>
            <person name="Samson N."/>
            <person name="Sanders I."/>
            <person name="Saurat O."/>
            <person name="Scarpelli C."/>
            <person name="Schiex T."/>
            <person name="Segurens B."/>
            <person name="Severin A.J."/>
            <person name="Sherrier D.J."/>
            <person name="Shi R."/>
            <person name="Sims S."/>
            <person name="Singer S.R."/>
            <person name="Sinharoy S."/>
            <person name="Sterck L."/>
            <person name="Viollet A."/>
            <person name="Wang B.B."/>
            <person name="Wang K."/>
            <person name="Wang M."/>
            <person name="Wang X."/>
            <person name="Warfsmann J."/>
            <person name="Weissenbach J."/>
            <person name="White D.D."/>
            <person name="White J.D."/>
            <person name="Wiley G.B."/>
            <person name="Wincker P."/>
            <person name="Xing Y."/>
            <person name="Yang L."/>
            <person name="Yao Z."/>
            <person name="Ying F."/>
            <person name="Zhai J."/>
            <person name="Zhou L."/>
            <person name="Zuber A."/>
            <person name="Denarie J."/>
            <person name="Dixon R.A."/>
            <person name="May G.D."/>
            <person name="Schwartz D.C."/>
            <person name="Rogers J."/>
            <person name="Quetier F."/>
            <person name="Town C.D."/>
            <person name="Roe B.A."/>
        </authorList>
    </citation>
    <scope>NUCLEOTIDE SEQUENCE [LARGE SCALE GENOMIC DNA]</scope>
    <source>
        <strain evidence="2">A17</strain>
        <strain evidence="4 5">cv. Jemalong A17</strain>
    </source>
</reference>
<dbReference type="EnsemblPlants" id="KEH16493">
    <property type="protein sequence ID" value="KEH16493"/>
    <property type="gene ID" value="MTR_0168s0110"/>
</dbReference>
<dbReference type="OrthoDB" id="1922268at2759"/>
<feature type="compositionally biased region" description="Acidic residues" evidence="1">
    <location>
        <begin position="89"/>
        <end position="102"/>
    </location>
</feature>
<dbReference type="AlphaFoldDB" id="A0A072THS8"/>
<feature type="region of interest" description="Disordered" evidence="1">
    <location>
        <begin position="44"/>
        <end position="72"/>
    </location>
</feature>
<feature type="compositionally biased region" description="Low complexity" evidence="1">
    <location>
        <begin position="49"/>
        <end position="58"/>
    </location>
</feature>
<feature type="compositionally biased region" description="Polar residues" evidence="1">
    <location>
        <begin position="299"/>
        <end position="323"/>
    </location>
</feature>
<feature type="compositionally biased region" description="Basic and acidic residues" evidence="1">
    <location>
        <begin position="103"/>
        <end position="124"/>
    </location>
</feature>
<dbReference type="KEGG" id="mtr:25480532"/>
<evidence type="ECO:0000256" key="1">
    <source>
        <dbReference type="SAM" id="MobiDB-lite"/>
    </source>
</evidence>
<feature type="compositionally biased region" description="Basic and acidic residues" evidence="1">
    <location>
        <begin position="339"/>
        <end position="348"/>
    </location>
</feature>
<keyword evidence="5" id="KW-1185">Reference proteome</keyword>
<sequence length="348" mass="38097">MRDREMVAISLYRGNLHRAPDVPRRWLMPNPKISLKDFKSLLSRRSKALSRTSSSSNPNPNPNPNHVVDDVPSSTTNLKQLIQISNEPEKEEEEQEQEQEELVDSKKPLDGSEFKNDGLEKVSDDDAAAAAAATSMEIQTDPIIENHVDLLNDEDEKRKKEVQDKLQVLNAKKHNLVLVLKQILNAEEELKRRNSVQQQGIAMRGPSVPLKADGTNDTASVSRYMAPRVGSEGNLVGDMDGVEADDFTNHNMQHSRLVLRTSSMSPSSDSPLRRTPSGQQNMVSNPARGSFAAAGSPSRFAQSGQQGNPMNLPSVSVSGTSYIASSPSPAASGGTSVFRDARHPSPWK</sequence>
<evidence type="ECO:0000313" key="3">
    <source>
        <dbReference type="EMBL" id="RHN66620.1"/>
    </source>
</evidence>
<feature type="region of interest" description="Disordered" evidence="1">
    <location>
        <begin position="86"/>
        <end position="133"/>
    </location>
</feature>
<name>A0A072THS8_MEDTR</name>